<dbReference type="SUPFAM" id="SSF50630">
    <property type="entry name" value="Acid proteases"/>
    <property type="match status" value="1"/>
</dbReference>
<dbReference type="Pfam" id="PF14543">
    <property type="entry name" value="TAXi_N"/>
    <property type="match status" value="1"/>
</dbReference>
<evidence type="ECO:0000256" key="6">
    <source>
        <dbReference type="SAM" id="SignalP"/>
    </source>
</evidence>
<protein>
    <recommendedName>
        <fullName evidence="7">Peptidase A1 domain-containing protein</fullName>
    </recommendedName>
</protein>
<dbReference type="PANTHER" id="PTHR47967">
    <property type="entry name" value="OS07G0603500 PROTEIN-RELATED"/>
    <property type="match status" value="1"/>
</dbReference>
<comment type="similarity">
    <text evidence="1">Belongs to the peptidase A1 family.</text>
</comment>
<feature type="domain" description="Peptidase A1" evidence="7">
    <location>
        <begin position="93"/>
        <end position="440"/>
    </location>
</feature>
<dbReference type="AlphaFoldDB" id="A0ABD2U5K6"/>
<keyword evidence="2" id="KW-0645">Protease</keyword>
<sequence length="449" mass="51260">MMKLFVVAFLLLLQLHQTTTKHDHQTKSNGLMIKMIHRDSRKSPLYDPKLTLEDRVRRMNMRSEARISQLLIDNNLEKNVDAFQIIPFDGYEFLVPLKIGTPPVPQILAMDTGSLLLWVHCGYTEGGERSPYPLYVYSHSSSYIEDVLCETPMCELIMLKGKCGRDSKRCEYTYRYVTGMTRGNLASEVFTFQSPNGTDVTMNKRLMFGCSSIRSKGADRVSGILGLSKRAISLISQLNHTGFSYCIGNINDEDYDSNTLVLGGEPIIMEDSTPMFMVIGKYYITLEKISVGDKFLDINSSIFKRVNYEGGMVVDSGTTSTYLPDIAFNKLKEEIRFVIGTTLKEHISSRQGELCYRGTINQDLKFFPTIAFHFVENAILKFDPQNLFRQDETDYFCLSAVQSTDSDWLSQKLPFSILGIWAQQFNYIAFDINMMRMSFTKIDCDVLYD</sequence>
<dbReference type="InterPro" id="IPR034161">
    <property type="entry name" value="Pepsin-like_plant"/>
</dbReference>
<evidence type="ECO:0000256" key="3">
    <source>
        <dbReference type="ARBA" id="ARBA00022750"/>
    </source>
</evidence>
<dbReference type="CDD" id="cd05476">
    <property type="entry name" value="pepsin_A_like_plant"/>
    <property type="match status" value="1"/>
</dbReference>
<evidence type="ECO:0000313" key="8">
    <source>
        <dbReference type="EMBL" id="KAL3363995.1"/>
    </source>
</evidence>
<comment type="caution">
    <text evidence="8">The sequence shown here is derived from an EMBL/GenBank/DDBJ whole genome shotgun (WGS) entry which is preliminary data.</text>
</comment>
<dbReference type="GO" id="GO:0004190">
    <property type="term" value="F:aspartic-type endopeptidase activity"/>
    <property type="evidence" value="ECO:0007669"/>
    <property type="project" value="UniProtKB-KW"/>
</dbReference>
<organism evidence="8 9">
    <name type="scientific">Solanum stoloniferum</name>
    <dbReference type="NCBI Taxonomy" id="62892"/>
    <lineage>
        <taxon>Eukaryota</taxon>
        <taxon>Viridiplantae</taxon>
        <taxon>Streptophyta</taxon>
        <taxon>Embryophyta</taxon>
        <taxon>Tracheophyta</taxon>
        <taxon>Spermatophyta</taxon>
        <taxon>Magnoliopsida</taxon>
        <taxon>eudicotyledons</taxon>
        <taxon>Gunneridae</taxon>
        <taxon>Pentapetalae</taxon>
        <taxon>asterids</taxon>
        <taxon>lamiids</taxon>
        <taxon>Solanales</taxon>
        <taxon>Solanaceae</taxon>
        <taxon>Solanoideae</taxon>
        <taxon>Solaneae</taxon>
        <taxon>Solanum</taxon>
    </lineage>
</organism>
<evidence type="ECO:0000256" key="2">
    <source>
        <dbReference type="ARBA" id="ARBA00022670"/>
    </source>
</evidence>
<dbReference type="PROSITE" id="PS51767">
    <property type="entry name" value="PEPTIDASE_A1"/>
    <property type="match status" value="1"/>
</dbReference>
<reference evidence="8 9" key="1">
    <citation type="submission" date="2024-05" db="EMBL/GenBank/DDBJ databases">
        <title>De novo assembly of an allotetraploid wild potato.</title>
        <authorList>
            <person name="Hosaka A.J."/>
        </authorList>
    </citation>
    <scope>NUCLEOTIDE SEQUENCE [LARGE SCALE GENOMIC DNA]</scope>
    <source>
        <tissue evidence="8">Young leaves</tissue>
    </source>
</reference>
<evidence type="ECO:0000256" key="1">
    <source>
        <dbReference type="ARBA" id="ARBA00007447"/>
    </source>
</evidence>
<dbReference type="PANTHER" id="PTHR47967:SF14">
    <property type="entry name" value="EUKARYOTIC ASPARTYL PROTEASE FAMILY PROTEIN"/>
    <property type="match status" value="1"/>
</dbReference>
<keyword evidence="5" id="KW-0325">Glycoprotein</keyword>
<dbReference type="InterPro" id="IPR051708">
    <property type="entry name" value="Plant_Aspart_Prot_A1"/>
</dbReference>
<proteinExistence type="inferred from homology"/>
<dbReference type="InterPro" id="IPR032861">
    <property type="entry name" value="TAXi_N"/>
</dbReference>
<dbReference type="InterPro" id="IPR032799">
    <property type="entry name" value="TAXi_C"/>
</dbReference>
<name>A0ABD2U5K6_9SOLN</name>
<dbReference type="Proteomes" id="UP001627284">
    <property type="component" value="Unassembled WGS sequence"/>
</dbReference>
<evidence type="ECO:0000256" key="4">
    <source>
        <dbReference type="ARBA" id="ARBA00022801"/>
    </source>
</evidence>
<dbReference type="FunFam" id="2.40.70.10:FF:000033">
    <property type="entry name" value="Aspartyl protease family protein"/>
    <property type="match status" value="1"/>
</dbReference>
<evidence type="ECO:0000259" key="7">
    <source>
        <dbReference type="PROSITE" id="PS51767"/>
    </source>
</evidence>
<keyword evidence="4" id="KW-0378">Hydrolase</keyword>
<feature type="signal peptide" evidence="6">
    <location>
        <begin position="1"/>
        <end position="20"/>
    </location>
</feature>
<feature type="chain" id="PRO_5044859128" description="Peptidase A1 domain-containing protein" evidence="6">
    <location>
        <begin position="21"/>
        <end position="449"/>
    </location>
</feature>
<keyword evidence="3" id="KW-0064">Aspartyl protease</keyword>
<dbReference type="InterPro" id="IPR033121">
    <property type="entry name" value="PEPTIDASE_A1"/>
</dbReference>
<dbReference type="Pfam" id="PF14541">
    <property type="entry name" value="TAXi_C"/>
    <property type="match status" value="1"/>
</dbReference>
<accession>A0ABD2U5K6</accession>
<gene>
    <name evidence="8" type="ORF">AABB24_012967</name>
</gene>
<evidence type="ECO:0000313" key="9">
    <source>
        <dbReference type="Proteomes" id="UP001627284"/>
    </source>
</evidence>
<evidence type="ECO:0000256" key="5">
    <source>
        <dbReference type="ARBA" id="ARBA00023180"/>
    </source>
</evidence>
<keyword evidence="9" id="KW-1185">Reference proteome</keyword>
<dbReference type="InterPro" id="IPR021109">
    <property type="entry name" value="Peptidase_aspartic_dom_sf"/>
</dbReference>
<keyword evidence="6" id="KW-0732">Signal</keyword>
<dbReference type="Gene3D" id="2.40.70.10">
    <property type="entry name" value="Acid Proteases"/>
    <property type="match status" value="2"/>
</dbReference>
<dbReference type="EMBL" id="JBJKTR010000007">
    <property type="protein sequence ID" value="KAL3363995.1"/>
    <property type="molecule type" value="Genomic_DNA"/>
</dbReference>
<dbReference type="GO" id="GO:0006508">
    <property type="term" value="P:proteolysis"/>
    <property type="evidence" value="ECO:0007669"/>
    <property type="project" value="UniProtKB-KW"/>
</dbReference>